<evidence type="ECO:0000256" key="2">
    <source>
        <dbReference type="ARBA" id="ARBA00022475"/>
    </source>
</evidence>
<comment type="similarity">
    <text evidence="7 10">Belongs to the fluoride channel Fluc/FEX (TC 1.A.43) family.</text>
</comment>
<evidence type="ECO:0000256" key="1">
    <source>
        <dbReference type="ARBA" id="ARBA00004651"/>
    </source>
</evidence>
<dbReference type="GO" id="GO:0140114">
    <property type="term" value="P:cellular detoxification of fluoride"/>
    <property type="evidence" value="ECO:0007669"/>
    <property type="project" value="UniProtKB-UniRule"/>
</dbReference>
<feature type="transmembrane region" description="Helical" evidence="10">
    <location>
        <begin position="58"/>
        <end position="78"/>
    </location>
</feature>
<evidence type="ECO:0000256" key="5">
    <source>
        <dbReference type="ARBA" id="ARBA00023136"/>
    </source>
</evidence>
<dbReference type="AlphaFoldDB" id="A0A6G1X2B1"/>
<evidence type="ECO:0000256" key="9">
    <source>
        <dbReference type="ARBA" id="ARBA00049940"/>
    </source>
</evidence>
<evidence type="ECO:0000256" key="3">
    <source>
        <dbReference type="ARBA" id="ARBA00022692"/>
    </source>
</evidence>
<keyword evidence="10" id="KW-0479">Metal-binding</keyword>
<evidence type="ECO:0000313" key="11">
    <source>
        <dbReference type="EMBL" id="MRG85137.1"/>
    </source>
</evidence>
<keyword evidence="4 10" id="KW-1133">Transmembrane helix</keyword>
<feature type="binding site" evidence="10">
    <location>
        <position position="65"/>
    </location>
    <ligand>
        <name>Na(+)</name>
        <dbReference type="ChEBI" id="CHEBI:29101"/>
        <note>structural</note>
    </ligand>
</feature>
<dbReference type="HAMAP" id="MF_00454">
    <property type="entry name" value="FluC"/>
    <property type="match status" value="1"/>
</dbReference>
<comment type="function">
    <text evidence="9 10">Fluoride-specific ion channel. Important for reducing fluoride concentration in the cell, thus reducing its toxicity.</text>
</comment>
<evidence type="ECO:0000256" key="7">
    <source>
        <dbReference type="ARBA" id="ARBA00035120"/>
    </source>
</evidence>
<comment type="catalytic activity">
    <reaction evidence="8">
        <text>fluoride(in) = fluoride(out)</text>
        <dbReference type="Rhea" id="RHEA:76159"/>
        <dbReference type="ChEBI" id="CHEBI:17051"/>
    </reaction>
    <physiologicalReaction direction="left-to-right" evidence="8">
        <dbReference type="Rhea" id="RHEA:76160"/>
    </physiologicalReaction>
</comment>
<comment type="activity regulation">
    <text evidence="10">Na(+) is not transported, but it plays an essential structural role and its presence is essential for fluoride channel function.</text>
</comment>
<feature type="transmembrane region" description="Helical" evidence="10">
    <location>
        <begin position="90"/>
        <end position="111"/>
    </location>
</feature>
<keyword evidence="2 10" id="KW-1003">Cell membrane</keyword>
<dbReference type="EMBL" id="WJNH01000001">
    <property type="protein sequence ID" value="MRG85137.1"/>
    <property type="molecule type" value="Genomic_DNA"/>
</dbReference>
<name>A0A6G1X2B1_9BACI</name>
<comment type="subcellular location">
    <subcellularLocation>
        <location evidence="1 10">Cell membrane</location>
        <topology evidence="1 10">Multi-pass membrane protein</topology>
    </subcellularLocation>
</comment>
<dbReference type="RefSeq" id="WP_153727084.1">
    <property type="nucleotide sequence ID" value="NZ_WJNH01000001.1"/>
</dbReference>
<keyword evidence="6 10" id="KW-0407">Ion channel</keyword>
<dbReference type="GO" id="GO:0005886">
    <property type="term" value="C:plasma membrane"/>
    <property type="evidence" value="ECO:0007669"/>
    <property type="project" value="UniProtKB-SubCell"/>
</dbReference>
<evidence type="ECO:0000256" key="8">
    <source>
        <dbReference type="ARBA" id="ARBA00035585"/>
    </source>
</evidence>
<keyword evidence="5 10" id="KW-0472">Membrane</keyword>
<dbReference type="OrthoDB" id="9815830at2"/>
<protein>
    <recommendedName>
        <fullName evidence="10">Fluoride-specific ion channel FluC</fullName>
    </recommendedName>
</protein>
<evidence type="ECO:0000313" key="12">
    <source>
        <dbReference type="Proteomes" id="UP000480185"/>
    </source>
</evidence>
<dbReference type="PANTHER" id="PTHR28259">
    <property type="entry name" value="FLUORIDE EXPORT PROTEIN 1-RELATED"/>
    <property type="match status" value="1"/>
</dbReference>
<dbReference type="Pfam" id="PF02537">
    <property type="entry name" value="CRCB"/>
    <property type="match status" value="1"/>
</dbReference>
<feature type="transmembrane region" description="Helical" evidence="10">
    <location>
        <begin position="33"/>
        <end position="51"/>
    </location>
</feature>
<proteinExistence type="inferred from homology"/>
<dbReference type="GO" id="GO:0046872">
    <property type="term" value="F:metal ion binding"/>
    <property type="evidence" value="ECO:0007669"/>
    <property type="project" value="UniProtKB-KW"/>
</dbReference>
<keyword evidence="3 10" id="KW-0812">Transmembrane</keyword>
<dbReference type="InterPro" id="IPR003691">
    <property type="entry name" value="FluC"/>
</dbReference>
<evidence type="ECO:0000256" key="10">
    <source>
        <dbReference type="HAMAP-Rule" id="MF_00454"/>
    </source>
</evidence>
<keyword evidence="10" id="KW-0915">Sodium</keyword>
<keyword evidence="10" id="KW-0406">Ion transport</keyword>
<organism evidence="11 12">
    <name type="scientific">Salinibacillus xinjiangensis</name>
    <dbReference type="NCBI Taxonomy" id="1229268"/>
    <lineage>
        <taxon>Bacteria</taxon>
        <taxon>Bacillati</taxon>
        <taxon>Bacillota</taxon>
        <taxon>Bacilli</taxon>
        <taxon>Bacillales</taxon>
        <taxon>Bacillaceae</taxon>
        <taxon>Salinibacillus</taxon>
    </lineage>
</organism>
<evidence type="ECO:0000256" key="6">
    <source>
        <dbReference type="ARBA" id="ARBA00023303"/>
    </source>
</evidence>
<accession>A0A6G1X2B1</accession>
<reference evidence="11 12" key="1">
    <citation type="submission" date="2019-11" db="EMBL/GenBank/DDBJ databases">
        <authorList>
            <person name="Li J."/>
        </authorList>
    </citation>
    <scope>NUCLEOTIDE SEQUENCE [LARGE SCALE GENOMIC DNA]</scope>
    <source>
        <strain evidence="11 12">J4</strain>
    </source>
</reference>
<sequence>MIFYVFLGGSLGALSRAYLSHVLNTKQYTWGTWIANILGSFLLGLLIANRIGDEWQHLLGIGFCGAFTTFSTFSLEIVKLLEQRAWKVAFIYILTSLSISFLVVYITYLYFNALL</sequence>
<dbReference type="GO" id="GO:0062054">
    <property type="term" value="F:fluoride channel activity"/>
    <property type="evidence" value="ECO:0007669"/>
    <property type="project" value="UniProtKB-UniRule"/>
</dbReference>
<dbReference type="Proteomes" id="UP000480185">
    <property type="component" value="Unassembled WGS sequence"/>
</dbReference>
<gene>
    <name evidence="10 11" type="primary">crcB</name>
    <name evidence="10" type="synonym">fluC</name>
    <name evidence="11" type="ORF">GH754_02210</name>
</gene>
<dbReference type="PANTHER" id="PTHR28259:SF1">
    <property type="entry name" value="FLUORIDE EXPORT PROTEIN 1-RELATED"/>
    <property type="match status" value="1"/>
</dbReference>
<feature type="binding site" evidence="10">
    <location>
        <position position="68"/>
    </location>
    <ligand>
        <name>Na(+)</name>
        <dbReference type="ChEBI" id="CHEBI:29101"/>
        <note>structural</note>
    </ligand>
</feature>
<dbReference type="NCBIfam" id="TIGR00494">
    <property type="entry name" value="crcB"/>
    <property type="match status" value="1"/>
</dbReference>
<evidence type="ECO:0000256" key="4">
    <source>
        <dbReference type="ARBA" id="ARBA00022989"/>
    </source>
</evidence>
<keyword evidence="12" id="KW-1185">Reference proteome</keyword>
<comment type="caution">
    <text evidence="11">The sequence shown here is derived from an EMBL/GenBank/DDBJ whole genome shotgun (WGS) entry which is preliminary data.</text>
</comment>
<keyword evidence="10" id="KW-0813">Transport</keyword>